<dbReference type="FunFam" id="1.25.40.20:FF:000813">
    <property type="entry name" value="Ankyrin repeat-containing protein"/>
    <property type="match status" value="1"/>
</dbReference>
<feature type="repeat" description="ANK" evidence="8">
    <location>
        <begin position="528"/>
        <end position="560"/>
    </location>
</feature>
<reference evidence="13 14" key="1">
    <citation type="submission" date="2019-04" db="EMBL/GenBank/DDBJ databases">
        <title>An improved genome assembly and genetic linkage map for asparagus bean, Vigna unguiculata ssp. sesquipedialis.</title>
        <authorList>
            <person name="Xia Q."/>
            <person name="Zhang R."/>
            <person name="Dong Y."/>
        </authorList>
    </citation>
    <scope>NUCLEOTIDE SEQUENCE [LARGE SCALE GENOMIC DNA]</scope>
    <source>
        <tissue evidence="13">Leaf</tissue>
    </source>
</reference>
<feature type="transmembrane region" description="Helical" evidence="10">
    <location>
        <begin position="774"/>
        <end position="807"/>
    </location>
</feature>
<gene>
    <name evidence="13" type="ORF">DEO72_LG3g1754</name>
</gene>
<feature type="transmembrane region" description="Helical" evidence="10">
    <location>
        <begin position="695"/>
        <end position="718"/>
    </location>
</feature>
<keyword evidence="14" id="KW-1185">Reference proteome</keyword>
<dbReference type="GO" id="GO:0005886">
    <property type="term" value="C:plasma membrane"/>
    <property type="evidence" value="ECO:0007669"/>
    <property type="project" value="UniProtKB-SubCell"/>
</dbReference>
<dbReference type="EMBL" id="CP039347">
    <property type="protein sequence ID" value="QCD87220.1"/>
    <property type="molecule type" value="Genomic_DNA"/>
</dbReference>
<dbReference type="Pfam" id="PF00023">
    <property type="entry name" value="Ank"/>
    <property type="match status" value="1"/>
</dbReference>
<feature type="compositionally biased region" description="Low complexity" evidence="9">
    <location>
        <begin position="126"/>
        <end position="135"/>
    </location>
</feature>
<keyword evidence="4" id="KW-0677">Repeat</keyword>
<evidence type="ECO:0000313" key="13">
    <source>
        <dbReference type="EMBL" id="QCD87220.1"/>
    </source>
</evidence>
<dbReference type="PANTHER" id="PTHR24186">
    <property type="entry name" value="PROTEIN PHOSPHATASE 1 REGULATORY SUBUNIT"/>
    <property type="match status" value="1"/>
</dbReference>
<dbReference type="PROSITE" id="PS50297">
    <property type="entry name" value="ANK_REP_REGION"/>
    <property type="match status" value="4"/>
</dbReference>
<feature type="domain" description="PGG" evidence="12">
    <location>
        <begin position="692"/>
        <end position="789"/>
    </location>
</feature>
<feature type="compositionally biased region" description="Polar residues" evidence="9">
    <location>
        <begin position="180"/>
        <end position="192"/>
    </location>
</feature>
<comment type="subcellular location">
    <subcellularLocation>
        <location evidence="2">Cell membrane</location>
        <topology evidence="2">Peripheral membrane protein</topology>
        <orientation evidence="2">Cytoplasmic side</orientation>
    </subcellularLocation>
    <subcellularLocation>
        <location evidence="1">Membrane</location>
        <topology evidence="1">Multi-pass membrane protein</topology>
    </subcellularLocation>
</comment>
<feature type="compositionally biased region" description="Basic and acidic residues" evidence="9">
    <location>
        <begin position="212"/>
        <end position="240"/>
    </location>
</feature>
<dbReference type="AlphaFoldDB" id="A0A4D6LFE3"/>
<evidence type="ECO:0000256" key="7">
    <source>
        <dbReference type="ARBA" id="ARBA00023136"/>
    </source>
</evidence>
<feature type="repeat" description="ANK" evidence="8">
    <location>
        <begin position="490"/>
        <end position="522"/>
    </location>
</feature>
<feature type="repeat" description="ANK" evidence="8">
    <location>
        <begin position="387"/>
        <end position="414"/>
    </location>
</feature>
<feature type="compositionally biased region" description="Low complexity" evidence="9">
    <location>
        <begin position="152"/>
        <end position="166"/>
    </location>
</feature>
<feature type="signal peptide" evidence="11">
    <location>
        <begin position="1"/>
        <end position="29"/>
    </location>
</feature>
<dbReference type="SMART" id="SM00248">
    <property type="entry name" value="ANK"/>
    <property type="match status" value="9"/>
</dbReference>
<evidence type="ECO:0000256" key="11">
    <source>
        <dbReference type="SAM" id="SignalP"/>
    </source>
</evidence>
<dbReference type="InterPro" id="IPR036770">
    <property type="entry name" value="Ankyrin_rpt-contain_sf"/>
</dbReference>
<feature type="region of interest" description="Disordered" evidence="9">
    <location>
        <begin position="42"/>
        <end position="64"/>
    </location>
</feature>
<organism evidence="13 14">
    <name type="scientific">Vigna unguiculata</name>
    <name type="common">Cowpea</name>
    <dbReference type="NCBI Taxonomy" id="3917"/>
    <lineage>
        <taxon>Eukaryota</taxon>
        <taxon>Viridiplantae</taxon>
        <taxon>Streptophyta</taxon>
        <taxon>Embryophyta</taxon>
        <taxon>Tracheophyta</taxon>
        <taxon>Spermatophyta</taxon>
        <taxon>Magnoliopsida</taxon>
        <taxon>eudicotyledons</taxon>
        <taxon>Gunneridae</taxon>
        <taxon>Pentapetalae</taxon>
        <taxon>rosids</taxon>
        <taxon>fabids</taxon>
        <taxon>Fabales</taxon>
        <taxon>Fabaceae</taxon>
        <taxon>Papilionoideae</taxon>
        <taxon>50 kb inversion clade</taxon>
        <taxon>NPAAA clade</taxon>
        <taxon>indigoferoid/millettioid clade</taxon>
        <taxon>Phaseoleae</taxon>
        <taxon>Vigna</taxon>
    </lineage>
</organism>
<sequence>MAFHYGVIAFVLLLTLELLHHHFPTSVISAESDNLTRRLHTVNESRKLNESDTQEGLPPSDTQTENVLQNTDAEIQITERGPQTSLMPPATQTQKNVSSKSNVKVNRIEIDPQTSLLPRPAQTHKNVSNNSNVEVNRTERDPQTSLLPPPTQTQKNVSNNSSINVNRTQNDARVPPPSSPTKNQKNVSSNSDLQEKKSSHSSTFTTNSNIKECVKQFESRSRKNDASRKKRCSEKMEEMKNTQFSSTQDAASPLLHKELVGEKNVVIFELYDAVEKGDVDNFVDVLGKELAKRKVPLSDIFDQVTGAGDSLLHVAAYFGSEEIAELICCHFPELLIKRNVRGDTALHVAVSSKNLTTVKLILSQYAIEKSKHDCLKDKEITREKNKYENTPLHEAVYSGDVGVVKKILKADKDVVHCLNKSSRSPLFLSVMSPNVKILNLLLQIPFPADQPLPQCFGNSPLHAAILERNPGLIRKILGKREELIYLRDEEGGTPFHYAAYTGYVKGFRILLQNSSEKSNQSLLERNKKGNFPIHLACKRGHVEVVEEFLLHELPTNPYDLLNRKGQNILHIAAKNGKTKVVQHLLRNQKIDQRAINHRDNDGNTPLHLASINLFPRVLYFIAQDERINVNITNNDDLTARDIIDLEFDTQKTVRKFLANMVLVKARVPLKLNRMLHFQRQQSPKRNLHLKDPNTFLVAAALIVTVTFTAFLTVPGGVYSSDDPNPENRGMAVLAHKTLFWFFCIYNTISMLSSTAACALMLVAQTFDSELTHKATFFATACLFISFSFLPSVFLGAGPVLWILIALLNYVNKPEDSSYQKAIKDKDKFV</sequence>
<accession>A0A4D6LFE3</accession>
<feature type="repeat" description="ANK" evidence="8">
    <location>
        <begin position="341"/>
        <end position="373"/>
    </location>
</feature>
<protein>
    <submittedName>
        <fullName evidence="13">Ankyrin</fullName>
    </submittedName>
</protein>
<feature type="compositionally biased region" description="Polar residues" evidence="9">
    <location>
        <begin position="81"/>
        <end position="94"/>
    </location>
</feature>
<evidence type="ECO:0000256" key="4">
    <source>
        <dbReference type="ARBA" id="ARBA00022737"/>
    </source>
</evidence>
<dbReference type="PANTHER" id="PTHR24186:SF46">
    <property type="entry name" value="PROTEIN ACCELERATED CELL DEATH 6-LIKE"/>
    <property type="match status" value="1"/>
</dbReference>
<feature type="repeat" description="ANK" evidence="8">
    <location>
        <begin position="564"/>
        <end position="587"/>
    </location>
</feature>
<evidence type="ECO:0000313" key="14">
    <source>
        <dbReference type="Proteomes" id="UP000501690"/>
    </source>
</evidence>
<feature type="compositionally biased region" description="Low complexity" evidence="9">
    <location>
        <begin position="95"/>
        <end position="105"/>
    </location>
</feature>
<proteinExistence type="predicted"/>
<keyword evidence="11" id="KW-0732">Signal</keyword>
<dbReference type="InterPro" id="IPR002110">
    <property type="entry name" value="Ankyrin_rpt"/>
</dbReference>
<dbReference type="Pfam" id="PF12796">
    <property type="entry name" value="Ank_2"/>
    <property type="match status" value="3"/>
</dbReference>
<evidence type="ECO:0000256" key="2">
    <source>
        <dbReference type="ARBA" id="ARBA00004413"/>
    </source>
</evidence>
<name>A0A4D6LFE3_VIGUN</name>
<dbReference type="Proteomes" id="UP000501690">
    <property type="component" value="Linkage Group LG3"/>
</dbReference>
<evidence type="ECO:0000256" key="8">
    <source>
        <dbReference type="PROSITE-ProRule" id="PRU00023"/>
    </source>
</evidence>
<keyword evidence="7 10" id="KW-0472">Membrane</keyword>
<feature type="chain" id="PRO_5020041057" evidence="11">
    <location>
        <begin position="30"/>
        <end position="829"/>
    </location>
</feature>
<dbReference type="InterPro" id="IPR026961">
    <property type="entry name" value="PGG_dom"/>
</dbReference>
<keyword evidence="6 8" id="KW-0040">ANK repeat</keyword>
<evidence type="ECO:0000259" key="12">
    <source>
        <dbReference type="Pfam" id="PF13962"/>
    </source>
</evidence>
<keyword evidence="5 10" id="KW-1133">Transmembrane helix</keyword>
<dbReference type="PROSITE" id="PS50088">
    <property type="entry name" value="ANK_REPEAT"/>
    <property type="match status" value="5"/>
</dbReference>
<evidence type="ECO:0000256" key="10">
    <source>
        <dbReference type="SAM" id="Phobius"/>
    </source>
</evidence>
<evidence type="ECO:0000256" key="6">
    <source>
        <dbReference type="ARBA" id="ARBA00023043"/>
    </source>
</evidence>
<dbReference type="Gene3D" id="1.25.40.20">
    <property type="entry name" value="Ankyrin repeat-containing domain"/>
    <property type="match status" value="1"/>
</dbReference>
<evidence type="ECO:0000256" key="9">
    <source>
        <dbReference type="SAM" id="MobiDB-lite"/>
    </source>
</evidence>
<keyword evidence="3 10" id="KW-0812">Transmembrane</keyword>
<evidence type="ECO:0000256" key="1">
    <source>
        <dbReference type="ARBA" id="ARBA00004141"/>
    </source>
</evidence>
<evidence type="ECO:0000256" key="5">
    <source>
        <dbReference type="ARBA" id="ARBA00022989"/>
    </source>
</evidence>
<feature type="region of interest" description="Disordered" evidence="9">
    <location>
        <begin position="80"/>
        <end position="249"/>
    </location>
</feature>
<dbReference type="Pfam" id="PF13962">
    <property type="entry name" value="PGG"/>
    <property type="match status" value="1"/>
</dbReference>
<feature type="compositionally biased region" description="Low complexity" evidence="9">
    <location>
        <begin position="200"/>
        <end position="209"/>
    </location>
</feature>
<evidence type="ECO:0000256" key="3">
    <source>
        <dbReference type="ARBA" id="ARBA00022692"/>
    </source>
</evidence>
<dbReference type="SUPFAM" id="SSF48403">
    <property type="entry name" value="Ankyrin repeat"/>
    <property type="match status" value="2"/>
</dbReference>
<feature type="transmembrane region" description="Helical" evidence="10">
    <location>
        <begin position="738"/>
        <end position="762"/>
    </location>
</feature>